<organism evidence="2 3">
    <name type="scientific">Paenibacillus silvae</name>
    <dbReference type="NCBI Taxonomy" id="1325358"/>
    <lineage>
        <taxon>Bacteria</taxon>
        <taxon>Bacillati</taxon>
        <taxon>Bacillota</taxon>
        <taxon>Bacilli</taxon>
        <taxon>Bacillales</taxon>
        <taxon>Paenibacillaceae</taxon>
        <taxon>Paenibacillus</taxon>
    </lineage>
</organism>
<protein>
    <recommendedName>
        <fullName evidence="4">Secreted protein</fullName>
    </recommendedName>
</protein>
<feature type="signal peptide" evidence="1">
    <location>
        <begin position="1"/>
        <end position="28"/>
    </location>
</feature>
<name>A0A2W6NH04_9BACL</name>
<reference evidence="2 3" key="1">
    <citation type="submission" date="2018-06" db="EMBL/GenBank/DDBJ databases">
        <title>Isolation of heavy metals resistant Paenibacillus silvae NC2 from Gold-Copper mine in ZiJin, China.</title>
        <authorList>
            <person name="Xu J."/>
            <person name="Mazhar H.S."/>
            <person name="Rensing C."/>
        </authorList>
    </citation>
    <scope>NUCLEOTIDE SEQUENCE [LARGE SCALE GENOMIC DNA]</scope>
    <source>
        <strain evidence="2 3">NC2</strain>
    </source>
</reference>
<feature type="chain" id="PRO_5015954281" description="Secreted protein" evidence="1">
    <location>
        <begin position="29"/>
        <end position="140"/>
    </location>
</feature>
<evidence type="ECO:0008006" key="4">
    <source>
        <dbReference type="Google" id="ProtNLM"/>
    </source>
</evidence>
<gene>
    <name evidence="2" type="ORF">DN757_17455</name>
</gene>
<evidence type="ECO:0000313" key="2">
    <source>
        <dbReference type="EMBL" id="PZT54318.1"/>
    </source>
</evidence>
<evidence type="ECO:0000256" key="1">
    <source>
        <dbReference type="SAM" id="SignalP"/>
    </source>
</evidence>
<sequence length="140" mass="15278">MFKKIKYIAATLVVALGLGVVAPSLTYAANPQDRVQPQFPQPTIVEEPANDTVEAMGFKKSVLVNALRYGGEALDTVLDWLGVASKEAKYLSKHSSKIADFLDSVTDEVEKKLIDFLIFQCDIPQGYARVIATAITGFLL</sequence>
<proteinExistence type="predicted"/>
<accession>A0A2W6NH04</accession>
<keyword evidence="1" id="KW-0732">Signal</keyword>
<comment type="caution">
    <text evidence="2">The sequence shown here is derived from an EMBL/GenBank/DDBJ whole genome shotgun (WGS) entry which is preliminary data.</text>
</comment>
<evidence type="ECO:0000313" key="3">
    <source>
        <dbReference type="Proteomes" id="UP000249204"/>
    </source>
</evidence>
<dbReference type="Proteomes" id="UP000249204">
    <property type="component" value="Unassembled WGS sequence"/>
</dbReference>
<dbReference type="RefSeq" id="WP_111271474.1">
    <property type="nucleotide sequence ID" value="NZ_QKWW01000048.1"/>
</dbReference>
<dbReference type="EMBL" id="QKWW01000048">
    <property type="protein sequence ID" value="PZT54318.1"/>
    <property type="molecule type" value="Genomic_DNA"/>
</dbReference>
<dbReference type="AlphaFoldDB" id="A0A2W6NH04"/>